<gene>
    <name evidence="1" type="ORF">DT076_11100</name>
</gene>
<evidence type="ECO:0000313" key="2">
    <source>
        <dbReference type="Proteomes" id="UP000252770"/>
    </source>
</evidence>
<dbReference type="Proteomes" id="UP000252770">
    <property type="component" value="Unassembled WGS sequence"/>
</dbReference>
<dbReference type="RefSeq" id="WP_114126742.1">
    <property type="nucleotide sequence ID" value="NZ_QOUI01000006.1"/>
</dbReference>
<comment type="caution">
    <text evidence="1">The sequence shown here is derived from an EMBL/GenBank/DDBJ whole genome shotgun (WGS) entry which is preliminary data.</text>
</comment>
<proteinExistence type="predicted"/>
<dbReference type="InterPro" id="IPR004260">
    <property type="entry name" value="Pyr-dimer_DNA_glycosylase"/>
</dbReference>
<dbReference type="NCBIfam" id="NF038085">
    <property type="entry name" value="MSMEG_6728_fam"/>
    <property type="match status" value="1"/>
</dbReference>
<evidence type="ECO:0000313" key="1">
    <source>
        <dbReference type="EMBL" id="RCK69424.1"/>
    </source>
</evidence>
<name>A0A367YU92_9ACTN</name>
<sequence>MQTFLPYADFTASARVLDVKRLGKQRVETLQVMRALTIEGYGWRHHRVAKMWTWRRPSLLAYQLAVCTEWRARGFTDTCWDSTLAEISRPSLADPDSNDLLLWEQHDFPAPVWLGREEIHRSHRSKLVSKDPAHYRPLFPDVPDDLEYVWPQAER</sequence>
<organism evidence="1 2">
    <name type="scientific">Desertihabitans brevis</name>
    <dbReference type="NCBI Taxonomy" id="2268447"/>
    <lineage>
        <taxon>Bacteria</taxon>
        <taxon>Bacillati</taxon>
        <taxon>Actinomycetota</taxon>
        <taxon>Actinomycetes</taxon>
        <taxon>Propionibacteriales</taxon>
        <taxon>Propionibacteriaceae</taxon>
        <taxon>Desertihabitans</taxon>
    </lineage>
</organism>
<dbReference type="AlphaFoldDB" id="A0A367YU92"/>
<dbReference type="Pfam" id="PF03013">
    <property type="entry name" value="Pyr_excise"/>
    <property type="match status" value="1"/>
</dbReference>
<accession>A0A367YU92</accession>
<evidence type="ECO:0008006" key="3">
    <source>
        <dbReference type="Google" id="ProtNLM"/>
    </source>
</evidence>
<reference evidence="1 2" key="1">
    <citation type="submission" date="2018-07" db="EMBL/GenBank/DDBJ databases">
        <title>Desertimonas flava gen. nov. sp. nov.</title>
        <authorList>
            <person name="Liu S."/>
        </authorList>
    </citation>
    <scope>NUCLEOTIDE SEQUENCE [LARGE SCALE GENOMIC DNA]</scope>
    <source>
        <strain evidence="1 2">16Sb5-5</strain>
    </source>
</reference>
<keyword evidence="2" id="KW-1185">Reference proteome</keyword>
<protein>
    <recommendedName>
        <fullName evidence="3">Cytoplasmic protein</fullName>
    </recommendedName>
</protein>
<dbReference type="EMBL" id="QOUI01000006">
    <property type="protein sequence ID" value="RCK69424.1"/>
    <property type="molecule type" value="Genomic_DNA"/>
</dbReference>